<proteinExistence type="predicted"/>
<reference evidence="1" key="2">
    <citation type="submission" date="2020-08" db="EMBL/GenBank/DDBJ databases">
        <title>Plant Genome Project.</title>
        <authorList>
            <person name="Zhang R.-G."/>
        </authorList>
    </citation>
    <scope>NUCLEOTIDE SEQUENCE</scope>
    <source>
        <strain evidence="1">Huo1</strain>
        <tissue evidence="1">Leaf</tissue>
    </source>
</reference>
<gene>
    <name evidence="1" type="ORF">SASPL_104745</name>
</gene>
<dbReference type="Proteomes" id="UP000298416">
    <property type="component" value="Unassembled WGS sequence"/>
</dbReference>
<name>A0A8X9A8P6_SALSN</name>
<dbReference type="AlphaFoldDB" id="A0A8X9A8P6"/>
<dbReference type="EMBL" id="PNBA02000002">
    <property type="protein sequence ID" value="KAG6433137.1"/>
    <property type="molecule type" value="Genomic_DNA"/>
</dbReference>
<reference evidence="1" key="1">
    <citation type="submission" date="2018-01" db="EMBL/GenBank/DDBJ databases">
        <authorList>
            <person name="Mao J.F."/>
        </authorList>
    </citation>
    <scope>NUCLEOTIDE SEQUENCE</scope>
    <source>
        <strain evidence="1">Huo1</strain>
        <tissue evidence="1">Leaf</tissue>
    </source>
</reference>
<accession>A0A8X9A8P6</accession>
<sequence length="158" mass="18372">MDDPLFSDVFTSYDADEPSKNSNSNIFFISVYDKPVYDEDILSMPVYDKPIYDEDIFYELPGLVSKSLPPSMKFDNAVEDEGVAVDDNDELEEIVAMPQRKVTDMDVAWTDKEHELYDSTYLEDLPEFHKFGVLAKKRLSKRLSPCFPLWMHLRKRSP</sequence>
<protein>
    <submittedName>
        <fullName evidence="1">Uncharacterized protein</fullName>
    </submittedName>
</protein>
<organism evidence="1">
    <name type="scientific">Salvia splendens</name>
    <name type="common">Scarlet sage</name>
    <dbReference type="NCBI Taxonomy" id="180675"/>
    <lineage>
        <taxon>Eukaryota</taxon>
        <taxon>Viridiplantae</taxon>
        <taxon>Streptophyta</taxon>
        <taxon>Embryophyta</taxon>
        <taxon>Tracheophyta</taxon>
        <taxon>Spermatophyta</taxon>
        <taxon>Magnoliopsida</taxon>
        <taxon>eudicotyledons</taxon>
        <taxon>Gunneridae</taxon>
        <taxon>Pentapetalae</taxon>
        <taxon>asterids</taxon>
        <taxon>lamiids</taxon>
        <taxon>Lamiales</taxon>
        <taxon>Lamiaceae</taxon>
        <taxon>Nepetoideae</taxon>
        <taxon>Mentheae</taxon>
        <taxon>Salviinae</taxon>
        <taxon>Salvia</taxon>
        <taxon>Salvia subgen. Calosphace</taxon>
        <taxon>core Calosphace</taxon>
    </lineage>
</organism>
<evidence type="ECO:0000313" key="2">
    <source>
        <dbReference type="Proteomes" id="UP000298416"/>
    </source>
</evidence>
<keyword evidence="2" id="KW-1185">Reference proteome</keyword>
<comment type="caution">
    <text evidence="1">The sequence shown here is derived from an EMBL/GenBank/DDBJ whole genome shotgun (WGS) entry which is preliminary data.</text>
</comment>
<evidence type="ECO:0000313" key="1">
    <source>
        <dbReference type="EMBL" id="KAG6433137.1"/>
    </source>
</evidence>